<dbReference type="PANTHER" id="PTHR11786">
    <property type="entry name" value="N-HYDROXYARYLAMINE O-ACETYLTRANSFERASE"/>
    <property type="match status" value="1"/>
</dbReference>
<dbReference type="SUPFAM" id="SSF53850">
    <property type="entry name" value="Periplasmic binding protein-like II"/>
    <property type="match status" value="1"/>
</dbReference>
<accession>A0AA38XR60</accession>
<dbReference type="InterPro" id="IPR001638">
    <property type="entry name" value="Solute-binding_3/MltF_N"/>
</dbReference>
<dbReference type="Gene3D" id="3.40.190.10">
    <property type="entry name" value="Periplasmic binding protein-like II"/>
    <property type="match status" value="2"/>
</dbReference>
<organism evidence="4">
    <name type="scientific">Knufia peltigerae</name>
    <dbReference type="NCBI Taxonomy" id="1002370"/>
    <lineage>
        <taxon>Eukaryota</taxon>
        <taxon>Fungi</taxon>
        <taxon>Dikarya</taxon>
        <taxon>Ascomycota</taxon>
        <taxon>Pezizomycotina</taxon>
        <taxon>Eurotiomycetes</taxon>
        <taxon>Chaetothyriomycetidae</taxon>
        <taxon>Chaetothyriales</taxon>
        <taxon>Trichomeriaceae</taxon>
        <taxon>Knufia</taxon>
    </lineage>
</organism>
<dbReference type="EMBL" id="JAPDRN010000144">
    <property type="protein sequence ID" value="KAJ9618176.1"/>
    <property type="molecule type" value="Genomic_DNA"/>
</dbReference>
<keyword evidence="2" id="KW-0012">Acyltransferase</keyword>
<comment type="caution">
    <text evidence="4">The sequence shown here is derived from an EMBL/GenBank/DDBJ whole genome shotgun (WGS) entry which is preliminary data.</text>
</comment>
<dbReference type="Pfam" id="PF00497">
    <property type="entry name" value="SBP_bac_3"/>
    <property type="match status" value="1"/>
</dbReference>
<protein>
    <recommendedName>
        <fullName evidence="3">Solute-binding protein family 3/N-terminal domain-containing protein</fullName>
    </recommendedName>
</protein>
<reference evidence="4" key="1">
    <citation type="submission" date="2022-10" db="EMBL/GenBank/DDBJ databases">
        <title>Culturing micro-colonial fungi from biological soil crusts in the Mojave desert and describing Neophaeococcomyces mojavensis, and introducing the new genera and species Taxawa tesnikishii.</title>
        <authorList>
            <person name="Kurbessoian T."/>
            <person name="Stajich J.E."/>
        </authorList>
    </citation>
    <scope>NUCLEOTIDE SEQUENCE</scope>
    <source>
        <strain evidence="4">TK_35</strain>
    </source>
</reference>
<name>A0AA38XR60_9EURO</name>
<dbReference type="GO" id="GO:0016407">
    <property type="term" value="F:acetyltransferase activity"/>
    <property type="evidence" value="ECO:0007669"/>
    <property type="project" value="InterPro"/>
</dbReference>
<dbReference type="Pfam" id="PF00797">
    <property type="entry name" value="Acetyltransf_2"/>
    <property type="match status" value="1"/>
</dbReference>
<dbReference type="PANTHER" id="PTHR11786:SF0">
    <property type="entry name" value="ARYLAMINE N-ACETYLTRANSFERASE 4-RELATED"/>
    <property type="match status" value="1"/>
</dbReference>
<comment type="similarity">
    <text evidence="1 2">Belongs to the arylamine N-acetyltransferase family.</text>
</comment>
<dbReference type="AlphaFoldDB" id="A0AA38XR60"/>
<keyword evidence="2" id="KW-0808">Transferase</keyword>
<dbReference type="Gene3D" id="2.40.128.150">
    <property type="entry name" value="Cysteine proteinases"/>
    <property type="match status" value="1"/>
</dbReference>
<dbReference type="InterPro" id="IPR001447">
    <property type="entry name" value="Arylamine_N-AcTrfase"/>
</dbReference>
<evidence type="ECO:0000259" key="3">
    <source>
        <dbReference type="SMART" id="SM00062"/>
    </source>
</evidence>
<evidence type="ECO:0000256" key="2">
    <source>
        <dbReference type="RuleBase" id="RU003452"/>
    </source>
</evidence>
<dbReference type="InterPro" id="IPR038765">
    <property type="entry name" value="Papain-like_cys_pep_sf"/>
</dbReference>
<feature type="domain" description="Solute-binding protein family 3/N-terminal" evidence="3">
    <location>
        <begin position="389"/>
        <end position="600"/>
    </location>
</feature>
<evidence type="ECO:0000313" key="4">
    <source>
        <dbReference type="EMBL" id="KAJ9618176.1"/>
    </source>
</evidence>
<dbReference type="Gene3D" id="3.30.2140.10">
    <property type="entry name" value="Arylamine N-acetyltransferase"/>
    <property type="match status" value="1"/>
</dbReference>
<dbReference type="SMART" id="SM00062">
    <property type="entry name" value="PBPb"/>
    <property type="match status" value="1"/>
</dbReference>
<sequence length="612" mass="66634">MRLTSTPVAVSQWRPLPVVPAMSIDVPRYLQRLQLDARPPLTLAGLTLLQQRHNALLPFETLTSLLRDAVAIDLDSVQHKLLHAQRGGYCFELNGAFLALLQALGFDAQPLSARVLLSAVDGELTARTHLLLRVRLQDEEWLVDTGFGSLTPTVPLRLHETAVQDTPHERYRVRTLDDGDFMLAAKAGDDWRALYRFDLQPPAPIDNEVGNWYVCTHPQSSFPGQLRASLTGPDWRRTIGSGNYTEYRPGQVPAKRPLRDVQDVREVLQQAFGMRLPDDPRLDPAIADWLQRSRAAGHGRAEAQHRAGLQGTLHAPIQIVHAQADARAVLRRYVVGAVLAPAASSLNDRIAALHTTRYGGSWHAGQPDTELEPRMSLATHRHALAPLGFLRVAINLGNPVLAQGDANAPRGPSVDLATALAQRLGVHVRFSCHDAAASVVAAASDDAWDLAFLAVDPARADRIAFSAPYVEIEGTYLVRNDSPARQVADLDHDGLRIAVGRGAAYDLFLSRELRQATIERADTSAAAITLFDQQRLDAAAGVRQPLQAWAQVHPGHRVLADRFTVIQQAVAAPVARPAAALQALFAEVEAIKAGPLLGEAFARAGQAVTLVR</sequence>
<dbReference type="SUPFAM" id="SSF54001">
    <property type="entry name" value="Cysteine proteinases"/>
    <property type="match status" value="1"/>
</dbReference>
<evidence type="ECO:0000256" key="1">
    <source>
        <dbReference type="ARBA" id="ARBA00006547"/>
    </source>
</evidence>
<gene>
    <name evidence="4" type="ORF">H2204_013131</name>
</gene>
<dbReference type="PRINTS" id="PR01543">
    <property type="entry name" value="ANATRNSFRASE"/>
</dbReference>
<proteinExistence type="inferred from homology"/>